<keyword evidence="15" id="KW-1185">Reference proteome</keyword>
<protein>
    <submittedName>
        <fullName evidence="14">Subtilase</fullName>
    </submittedName>
</protein>
<feature type="chain" id="PRO_5015166840" evidence="10">
    <location>
        <begin position="22"/>
        <end position="764"/>
    </location>
</feature>
<gene>
    <name evidence="14" type="primary">TorSBT43</name>
    <name evidence="14" type="ORF">TorRG33x02_258430</name>
</gene>
<dbReference type="CDD" id="cd04852">
    <property type="entry name" value="Peptidases_S8_3"/>
    <property type="match status" value="1"/>
</dbReference>
<keyword evidence="3" id="KW-0964">Secreted</keyword>
<reference evidence="15" key="1">
    <citation type="submission" date="2016-06" db="EMBL/GenBank/DDBJ databases">
        <title>Parallel loss of symbiosis genes in relatives of nitrogen-fixing non-legume Parasponia.</title>
        <authorList>
            <person name="Van Velzen R."/>
            <person name="Holmer R."/>
            <person name="Bu F."/>
            <person name="Rutten L."/>
            <person name="Van Zeijl A."/>
            <person name="Liu W."/>
            <person name="Santuari L."/>
            <person name="Cao Q."/>
            <person name="Sharma T."/>
            <person name="Shen D."/>
            <person name="Roswanjaya Y."/>
            <person name="Wardhani T."/>
            <person name="Kalhor M.S."/>
            <person name="Jansen J."/>
            <person name="Van den Hoogen J."/>
            <person name="Gungor B."/>
            <person name="Hartog M."/>
            <person name="Hontelez J."/>
            <person name="Verver J."/>
            <person name="Yang W.-C."/>
            <person name="Schijlen E."/>
            <person name="Repin R."/>
            <person name="Schilthuizen M."/>
            <person name="Schranz E."/>
            <person name="Heidstra R."/>
            <person name="Miyata K."/>
            <person name="Fedorova E."/>
            <person name="Kohlen W."/>
            <person name="Bisseling T."/>
            <person name="Smit S."/>
            <person name="Geurts R."/>
        </authorList>
    </citation>
    <scope>NUCLEOTIDE SEQUENCE [LARGE SCALE GENOMIC DNA]</scope>
    <source>
        <strain evidence="15">cv. RG33-2</strain>
    </source>
</reference>
<dbReference type="OrthoDB" id="10256524at2759"/>
<dbReference type="FunFam" id="3.40.50.200:FF:000006">
    <property type="entry name" value="Subtilisin-like protease SBT1.5"/>
    <property type="match status" value="1"/>
</dbReference>
<dbReference type="Gene3D" id="3.50.30.30">
    <property type="match status" value="1"/>
</dbReference>
<dbReference type="InterPro" id="IPR010259">
    <property type="entry name" value="S8pro/Inhibitor_I9"/>
</dbReference>
<dbReference type="InterPro" id="IPR041469">
    <property type="entry name" value="Subtilisin-like_FN3"/>
</dbReference>
<dbReference type="InterPro" id="IPR036852">
    <property type="entry name" value="Peptidase_S8/S53_dom_sf"/>
</dbReference>
<evidence type="ECO:0000256" key="10">
    <source>
        <dbReference type="SAM" id="SignalP"/>
    </source>
</evidence>
<evidence type="ECO:0000313" key="14">
    <source>
        <dbReference type="EMBL" id="PON69886.1"/>
    </source>
</evidence>
<dbReference type="GO" id="GO:0006508">
    <property type="term" value="P:proteolysis"/>
    <property type="evidence" value="ECO:0007669"/>
    <property type="project" value="UniProtKB-KW"/>
</dbReference>
<proteinExistence type="inferred from homology"/>
<dbReference type="Gene3D" id="3.40.50.200">
    <property type="entry name" value="Peptidase S8/S53 domain"/>
    <property type="match status" value="1"/>
</dbReference>
<dbReference type="PROSITE" id="PS00137">
    <property type="entry name" value="SUBTILASE_HIS"/>
    <property type="match status" value="1"/>
</dbReference>
<evidence type="ECO:0000259" key="12">
    <source>
        <dbReference type="Pfam" id="PF05922"/>
    </source>
</evidence>
<feature type="active site" description="Charge relay system" evidence="8 9">
    <location>
        <position position="148"/>
    </location>
</feature>
<evidence type="ECO:0000256" key="5">
    <source>
        <dbReference type="ARBA" id="ARBA00022729"/>
    </source>
</evidence>
<dbReference type="InterPro" id="IPR022398">
    <property type="entry name" value="Peptidase_S8_His-AS"/>
</dbReference>
<feature type="active site" description="Charge relay system" evidence="8 9">
    <location>
        <position position="546"/>
    </location>
</feature>
<keyword evidence="5 10" id="KW-0732">Signal</keyword>
<name>A0A2P5D9D9_TREOI</name>
<comment type="subcellular location">
    <subcellularLocation>
        <location evidence="1">Secreted</location>
    </subcellularLocation>
</comment>
<evidence type="ECO:0000259" key="11">
    <source>
        <dbReference type="Pfam" id="PF00082"/>
    </source>
</evidence>
<comment type="caution">
    <text evidence="14">The sequence shown here is derived from an EMBL/GenBank/DDBJ whole genome shotgun (WGS) entry which is preliminary data.</text>
</comment>
<sequence length="764" mass="82596">MTIFLLVLLILLSLQWLLISGSPASDQIPKHYVIYMGAPNPSISNGNEGAAELAHLQLLSSIVPRHGSERISVIHNYHHAFRGFSAMLTENEASLLSDHSDVVSVFPDAMLQLQTTRSWDFIEGKGGRLSKWGLDKHVSSDIIIGIVDSGIWPESRSFSDEGLGPIPSRWKGVCMEGSDFKKSSCNRKLIGARYYTTGNETAGSPRDLDGHGTHVASTAAGVPVPDATFFGLASGTARGGAPSARIASYNVFSGGSASSATILKAIDDAINDGVDIISISLVLTNYPEYLNDAIAIGAFHAEQRGVMVICAGGNDGPDAYTVTNAAPWLFTVAASTIDRDFQSTVLLGNGRILRGTGINFSKLSRSAMYPLVFGKDAAINSSVVSDARKCYSGSLDSKKVAGKIVVCADYKTSLPLRGSKRRAVEDAKGKGLIMIEEEERISPLPTGMFSYVEVGKFEGSHILNYINSTKKPTATIFPTVEVPRLHKPAPVVAIFSSRGPGEFTENILKPDIMAPGVAILAAIVPNKIKEANGNKPSEFAFRSGTSMACPHVSGAAAFIKSVRRRWTSSMIKSALMTTATAYDNTRAPLVNSSNYIANPHEAGAGEINPMKALNPGLVFETTTQDYLHFLCYYGYSQEKIRSIIISNRTKFQCPKLSNHELISNINYPSISVGKLKRHQAPRVITRTVTNVGPYNSTYFAQVHAPKGLDVKIIPEKIVFTKGLKRVSFEVSFDGKKATSGYSFGHVIWFDGRRSVRLVFTVNVQ</sequence>
<dbReference type="AlphaFoldDB" id="A0A2P5D9D9"/>
<dbReference type="GO" id="GO:0004252">
    <property type="term" value="F:serine-type endopeptidase activity"/>
    <property type="evidence" value="ECO:0007669"/>
    <property type="project" value="UniProtKB-UniRule"/>
</dbReference>
<evidence type="ECO:0000256" key="8">
    <source>
        <dbReference type="PIRSR" id="PIRSR615500-1"/>
    </source>
</evidence>
<feature type="signal peptide" evidence="10">
    <location>
        <begin position="1"/>
        <end position="21"/>
    </location>
</feature>
<dbReference type="PROSITE" id="PS51892">
    <property type="entry name" value="SUBTILASE"/>
    <property type="match status" value="1"/>
</dbReference>
<comment type="similarity">
    <text evidence="2 9">Belongs to the peptidase S8 family.</text>
</comment>
<dbReference type="GO" id="GO:0005576">
    <property type="term" value="C:extracellular region"/>
    <property type="evidence" value="ECO:0007669"/>
    <property type="project" value="UniProtKB-SubCell"/>
</dbReference>
<feature type="domain" description="Subtilisin-like protease fibronectin type-III" evidence="13">
    <location>
        <begin position="664"/>
        <end position="760"/>
    </location>
</feature>
<keyword evidence="7 9" id="KW-0720">Serine protease</keyword>
<dbReference type="InterPro" id="IPR000209">
    <property type="entry name" value="Peptidase_S8/S53_dom"/>
</dbReference>
<organism evidence="14 15">
    <name type="scientific">Trema orientale</name>
    <name type="common">Charcoal tree</name>
    <name type="synonym">Celtis orientalis</name>
    <dbReference type="NCBI Taxonomy" id="63057"/>
    <lineage>
        <taxon>Eukaryota</taxon>
        <taxon>Viridiplantae</taxon>
        <taxon>Streptophyta</taxon>
        <taxon>Embryophyta</taxon>
        <taxon>Tracheophyta</taxon>
        <taxon>Spermatophyta</taxon>
        <taxon>Magnoliopsida</taxon>
        <taxon>eudicotyledons</taxon>
        <taxon>Gunneridae</taxon>
        <taxon>Pentapetalae</taxon>
        <taxon>rosids</taxon>
        <taxon>fabids</taxon>
        <taxon>Rosales</taxon>
        <taxon>Cannabaceae</taxon>
        <taxon>Trema</taxon>
    </lineage>
</organism>
<dbReference type="InterPro" id="IPR015500">
    <property type="entry name" value="Peptidase_S8_subtilisin-rel"/>
</dbReference>
<dbReference type="SUPFAM" id="SSF52743">
    <property type="entry name" value="Subtilisin-like"/>
    <property type="match status" value="1"/>
</dbReference>
<keyword evidence="4 9" id="KW-0645">Protease</keyword>
<dbReference type="Gene3D" id="2.60.40.2310">
    <property type="match status" value="1"/>
</dbReference>
<dbReference type="InterPro" id="IPR045051">
    <property type="entry name" value="SBT"/>
</dbReference>
<evidence type="ECO:0000256" key="7">
    <source>
        <dbReference type="ARBA" id="ARBA00022825"/>
    </source>
</evidence>
<feature type="active site" description="Charge relay system" evidence="8 9">
    <location>
        <position position="211"/>
    </location>
</feature>
<dbReference type="STRING" id="63057.A0A2P5D9D9"/>
<dbReference type="PANTHER" id="PTHR10795">
    <property type="entry name" value="PROPROTEIN CONVERTASE SUBTILISIN/KEXIN"/>
    <property type="match status" value="1"/>
</dbReference>
<dbReference type="CDD" id="cd02120">
    <property type="entry name" value="PA_subtilisin_like"/>
    <property type="match status" value="1"/>
</dbReference>
<dbReference type="EMBL" id="JXTC01000286">
    <property type="protein sequence ID" value="PON69886.1"/>
    <property type="molecule type" value="Genomic_DNA"/>
</dbReference>
<dbReference type="Pfam" id="PF05922">
    <property type="entry name" value="Inhibitor_I9"/>
    <property type="match status" value="1"/>
</dbReference>
<evidence type="ECO:0000256" key="3">
    <source>
        <dbReference type="ARBA" id="ARBA00022525"/>
    </source>
</evidence>
<dbReference type="Gene3D" id="3.30.70.80">
    <property type="entry name" value="Peptidase S8 propeptide/proteinase inhibitor I9"/>
    <property type="match status" value="1"/>
</dbReference>
<evidence type="ECO:0000256" key="6">
    <source>
        <dbReference type="ARBA" id="ARBA00022801"/>
    </source>
</evidence>
<evidence type="ECO:0000313" key="15">
    <source>
        <dbReference type="Proteomes" id="UP000237000"/>
    </source>
</evidence>
<evidence type="ECO:0000256" key="4">
    <source>
        <dbReference type="ARBA" id="ARBA00022670"/>
    </source>
</evidence>
<feature type="domain" description="Peptidase S8/S53" evidence="11">
    <location>
        <begin position="140"/>
        <end position="582"/>
    </location>
</feature>
<accession>A0A2P5D9D9</accession>
<dbReference type="InterPro" id="IPR037045">
    <property type="entry name" value="S8pro/Inhibitor_I9_sf"/>
</dbReference>
<feature type="domain" description="Inhibitor I9" evidence="12">
    <location>
        <begin position="32"/>
        <end position="114"/>
    </location>
</feature>
<dbReference type="Proteomes" id="UP000237000">
    <property type="component" value="Unassembled WGS sequence"/>
</dbReference>
<dbReference type="Pfam" id="PF00082">
    <property type="entry name" value="Peptidase_S8"/>
    <property type="match status" value="1"/>
</dbReference>
<dbReference type="PROSITE" id="PS00138">
    <property type="entry name" value="SUBTILASE_SER"/>
    <property type="match status" value="1"/>
</dbReference>
<evidence type="ECO:0000256" key="9">
    <source>
        <dbReference type="PROSITE-ProRule" id="PRU01240"/>
    </source>
</evidence>
<dbReference type="PRINTS" id="PR00723">
    <property type="entry name" value="SUBTILISIN"/>
</dbReference>
<keyword evidence="6 9" id="KW-0378">Hydrolase</keyword>
<evidence type="ECO:0000256" key="2">
    <source>
        <dbReference type="ARBA" id="ARBA00011073"/>
    </source>
</evidence>
<dbReference type="InterPro" id="IPR023828">
    <property type="entry name" value="Peptidase_S8_Ser-AS"/>
</dbReference>
<evidence type="ECO:0000256" key="1">
    <source>
        <dbReference type="ARBA" id="ARBA00004613"/>
    </source>
</evidence>
<evidence type="ECO:0000259" key="13">
    <source>
        <dbReference type="Pfam" id="PF17766"/>
    </source>
</evidence>
<dbReference type="InParanoid" id="A0A2P5D9D9"/>
<dbReference type="InterPro" id="IPR034197">
    <property type="entry name" value="Peptidases_S8_3"/>
</dbReference>
<dbReference type="Pfam" id="PF17766">
    <property type="entry name" value="fn3_6"/>
    <property type="match status" value="1"/>
</dbReference>
<dbReference type="GO" id="GO:0009609">
    <property type="term" value="P:response to symbiotic bacterium"/>
    <property type="evidence" value="ECO:0007669"/>
    <property type="project" value="UniProtKB-ARBA"/>
</dbReference>